<accession>A0A381ZDK6</accession>
<dbReference type="EMBL" id="UINC01020755">
    <property type="protein sequence ID" value="SVA86843.1"/>
    <property type="molecule type" value="Genomic_DNA"/>
</dbReference>
<dbReference type="Pfam" id="PF19649">
    <property type="entry name" value="DUF6152"/>
    <property type="match status" value="1"/>
</dbReference>
<protein>
    <recommendedName>
        <fullName evidence="2">OB-fold nucleic acid binding domain-containing protein</fullName>
    </recommendedName>
</protein>
<evidence type="ECO:0008006" key="2">
    <source>
        <dbReference type="Google" id="ProtNLM"/>
    </source>
</evidence>
<evidence type="ECO:0000313" key="1">
    <source>
        <dbReference type="EMBL" id="SVA86843.1"/>
    </source>
</evidence>
<name>A0A381ZDK6_9ZZZZ</name>
<gene>
    <name evidence="1" type="ORF">METZ01_LOCUS139697</name>
</gene>
<dbReference type="InterPro" id="IPR046150">
    <property type="entry name" value="DUF6152"/>
</dbReference>
<dbReference type="AlphaFoldDB" id="A0A381ZDK6"/>
<reference evidence="1" key="1">
    <citation type="submission" date="2018-05" db="EMBL/GenBank/DDBJ databases">
        <authorList>
            <person name="Lanie J.A."/>
            <person name="Ng W.-L."/>
            <person name="Kazmierczak K.M."/>
            <person name="Andrzejewski T.M."/>
            <person name="Davidsen T.M."/>
            <person name="Wayne K.J."/>
            <person name="Tettelin H."/>
            <person name="Glass J.I."/>
            <person name="Rusch D."/>
            <person name="Podicherti R."/>
            <person name="Tsui H.-C.T."/>
            <person name="Winkler M.E."/>
        </authorList>
    </citation>
    <scope>NUCLEOTIDE SEQUENCE</scope>
</reference>
<sequence>MRSMFSAFVGAAALLVAIPAAPHHSFAAVFDINRPIELTGTVTRLHWTNPHAWIYIDVEDTSGNVQSWSIELLGINTLLKQGWTPGVLEPGDVVQAEGFGARDGSTSINGSMVTMIETGEKLWVSASQEDY</sequence>
<organism evidence="1">
    <name type="scientific">marine metagenome</name>
    <dbReference type="NCBI Taxonomy" id="408172"/>
    <lineage>
        <taxon>unclassified sequences</taxon>
        <taxon>metagenomes</taxon>
        <taxon>ecological metagenomes</taxon>
    </lineage>
</organism>
<proteinExistence type="predicted"/>